<evidence type="ECO:0000313" key="3">
    <source>
        <dbReference type="Proteomes" id="UP000662914"/>
    </source>
</evidence>
<evidence type="ECO:0000313" key="2">
    <source>
        <dbReference type="EMBL" id="BBO19824.1"/>
    </source>
</evidence>
<accession>A0A809S8U3</accession>
<dbReference type="Proteomes" id="UP000662914">
    <property type="component" value="Chromosome"/>
</dbReference>
<comment type="similarity">
    <text evidence="1">Belongs to the bactofilin family.</text>
</comment>
<name>A0A809S8U3_9PROT</name>
<dbReference type="Pfam" id="PF04519">
    <property type="entry name" value="Bactofilin"/>
    <property type="match status" value="1"/>
</dbReference>
<evidence type="ECO:0000256" key="1">
    <source>
        <dbReference type="ARBA" id="ARBA00044755"/>
    </source>
</evidence>
<organism evidence="2 3">
    <name type="scientific">Candidatus Desulfobacillus denitrificans</name>
    <dbReference type="NCBI Taxonomy" id="2608985"/>
    <lineage>
        <taxon>Bacteria</taxon>
        <taxon>Pseudomonadati</taxon>
        <taxon>Pseudomonadota</taxon>
        <taxon>Betaproteobacteria</taxon>
        <taxon>Candidatus Desulfobacillus</taxon>
    </lineage>
</organism>
<dbReference type="PANTHER" id="PTHR35024:SF4">
    <property type="entry name" value="POLYMER-FORMING CYTOSKELETAL PROTEIN"/>
    <property type="match status" value="1"/>
</dbReference>
<gene>
    <name evidence="2" type="ORF">DSYM_05230</name>
</gene>
<dbReference type="PANTHER" id="PTHR35024">
    <property type="entry name" value="HYPOTHETICAL CYTOSOLIC PROTEIN"/>
    <property type="match status" value="1"/>
</dbReference>
<reference evidence="2" key="1">
    <citation type="journal article" name="DNA Res.">
        <title>The physiological potential of anammox bacteria as revealed by their core genome structure.</title>
        <authorList>
            <person name="Okubo T."/>
            <person name="Toyoda A."/>
            <person name="Fukuhara K."/>
            <person name="Uchiyama I."/>
            <person name="Harigaya Y."/>
            <person name="Kuroiwa M."/>
            <person name="Suzuki T."/>
            <person name="Murakami Y."/>
            <person name="Suwa Y."/>
            <person name="Takami H."/>
        </authorList>
    </citation>
    <scope>NUCLEOTIDE SEQUENCE</scope>
    <source>
        <strain evidence="2">317325-3</strain>
    </source>
</reference>
<dbReference type="AlphaFoldDB" id="A0A809S8U3"/>
<proteinExistence type="inferred from homology"/>
<dbReference type="EMBL" id="AP021857">
    <property type="protein sequence ID" value="BBO19824.1"/>
    <property type="molecule type" value="Genomic_DNA"/>
</dbReference>
<dbReference type="KEGG" id="ddz:DSYM_05230"/>
<sequence>MFLRKDKANKPQSRIDSLIGTGTKIEGDVTFVGGLRVDGEVKGNVRSTGDGGGTLVLSEHARIEGEIHVSHLVINGTIIGPVYSSEFLELQPRARVTGDVQYNSLEMHLGAIVQGRLVHQGGTGKAVELKLASSN</sequence>
<dbReference type="InterPro" id="IPR007607">
    <property type="entry name" value="BacA/B"/>
</dbReference>
<protein>
    <submittedName>
        <fullName evidence="2">Polymer-forming cytoskeletal protein</fullName>
    </submittedName>
</protein>